<proteinExistence type="inferred from homology"/>
<evidence type="ECO:0000256" key="5">
    <source>
        <dbReference type="ARBA" id="ARBA00022729"/>
    </source>
</evidence>
<dbReference type="InterPro" id="IPR010264">
    <property type="entry name" value="Self-incomp_S1"/>
</dbReference>
<evidence type="ECO:0000256" key="2">
    <source>
        <dbReference type="ARBA" id="ARBA00005581"/>
    </source>
</evidence>
<accession>A0A5D2BRG9</accession>
<evidence type="ECO:0000256" key="3">
    <source>
        <dbReference type="ARBA" id="ARBA00022471"/>
    </source>
</evidence>
<dbReference type="AlphaFoldDB" id="A0A5D2BRG9"/>
<evidence type="ECO:0000256" key="4">
    <source>
        <dbReference type="ARBA" id="ARBA00022525"/>
    </source>
</evidence>
<protein>
    <recommendedName>
        <fullName evidence="6">S-protein homolog</fullName>
    </recommendedName>
</protein>
<dbReference type="Pfam" id="PF05938">
    <property type="entry name" value="Self-incomp_S1"/>
    <property type="match status" value="1"/>
</dbReference>
<comment type="subcellular location">
    <subcellularLocation>
        <location evidence="1 6">Secreted</location>
    </subcellularLocation>
</comment>
<dbReference type="GO" id="GO:0060320">
    <property type="term" value="P:rejection of self pollen"/>
    <property type="evidence" value="ECO:0007669"/>
    <property type="project" value="UniProtKB-KW"/>
</dbReference>
<feature type="chain" id="PRO_5025074732" description="S-protein homolog" evidence="6">
    <location>
        <begin position="19"/>
        <end position="157"/>
    </location>
</feature>
<sequence>MSFFYKNFMFFLLVLTTAVTPLIFSSSYERGESHNIKSGELYKTWHVNVTNGMSNNKILFLHCKSAQNDLGIQNLIVGNYSTWKFRPRIFGKTLFWCYMASDNGHAAFDVYWEDENFFYRCNWKFCDWIAKDNGIYLKNIPEGYDEFRHKWEPGRLY</sequence>
<evidence type="ECO:0000313" key="7">
    <source>
        <dbReference type="EMBL" id="TYG58693.1"/>
    </source>
</evidence>
<keyword evidence="8" id="KW-1185">Reference proteome</keyword>
<dbReference type="Proteomes" id="UP000323506">
    <property type="component" value="Chromosome D08"/>
</dbReference>
<organism evidence="7 8">
    <name type="scientific">Gossypium darwinii</name>
    <name type="common">Darwin's cotton</name>
    <name type="synonym">Gossypium barbadense var. darwinii</name>
    <dbReference type="NCBI Taxonomy" id="34276"/>
    <lineage>
        <taxon>Eukaryota</taxon>
        <taxon>Viridiplantae</taxon>
        <taxon>Streptophyta</taxon>
        <taxon>Embryophyta</taxon>
        <taxon>Tracheophyta</taxon>
        <taxon>Spermatophyta</taxon>
        <taxon>Magnoliopsida</taxon>
        <taxon>eudicotyledons</taxon>
        <taxon>Gunneridae</taxon>
        <taxon>Pentapetalae</taxon>
        <taxon>rosids</taxon>
        <taxon>malvids</taxon>
        <taxon>Malvales</taxon>
        <taxon>Malvaceae</taxon>
        <taxon>Malvoideae</taxon>
        <taxon>Gossypium</taxon>
    </lineage>
</organism>
<dbReference type="GO" id="GO:0005576">
    <property type="term" value="C:extracellular region"/>
    <property type="evidence" value="ECO:0007669"/>
    <property type="project" value="UniProtKB-SubCell"/>
</dbReference>
<keyword evidence="4 6" id="KW-0964">Secreted</keyword>
<comment type="similarity">
    <text evidence="2 6">Belongs to the plant self-incompatibility (S1) protein family.</text>
</comment>
<evidence type="ECO:0000256" key="1">
    <source>
        <dbReference type="ARBA" id="ARBA00004613"/>
    </source>
</evidence>
<gene>
    <name evidence="7" type="ORF">ES288_D08G242700v1</name>
</gene>
<evidence type="ECO:0000256" key="6">
    <source>
        <dbReference type="RuleBase" id="RU367044"/>
    </source>
</evidence>
<feature type="signal peptide" evidence="6">
    <location>
        <begin position="1"/>
        <end position="18"/>
    </location>
</feature>
<dbReference type="EMBL" id="CM017708">
    <property type="protein sequence ID" value="TYG58693.1"/>
    <property type="molecule type" value="Genomic_DNA"/>
</dbReference>
<evidence type="ECO:0000313" key="8">
    <source>
        <dbReference type="Proteomes" id="UP000323506"/>
    </source>
</evidence>
<name>A0A5D2BRG9_GOSDA</name>
<reference evidence="7 8" key="1">
    <citation type="submission" date="2019-06" db="EMBL/GenBank/DDBJ databases">
        <title>WGS assembly of Gossypium darwinii.</title>
        <authorList>
            <person name="Chen Z.J."/>
            <person name="Sreedasyam A."/>
            <person name="Ando A."/>
            <person name="Song Q."/>
            <person name="De L."/>
            <person name="Hulse-Kemp A."/>
            <person name="Ding M."/>
            <person name="Ye W."/>
            <person name="Kirkbride R."/>
            <person name="Jenkins J."/>
            <person name="Plott C."/>
            <person name="Lovell J."/>
            <person name="Lin Y.-M."/>
            <person name="Vaughn R."/>
            <person name="Liu B."/>
            <person name="Li W."/>
            <person name="Simpson S."/>
            <person name="Scheffler B."/>
            <person name="Saski C."/>
            <person name="Grover C."/>
            <person name="Hu G."/>
            <person name="Conover J."/>
            <person name="Carlson J."/>
            <person name="Shu S."/>
            <person name="Boston L."/>
            <person name="Williams M."/>
            <person name="Peterson D."/>
            <person name="Mcgee K."/>
            <person name="Jones D."/>
            <person name="Wendel J."/>
            <person name="Stelly D."/>
            <person name="Grimwood J."/>
            <person name="Schmutz J."/>
        </authorList>
    </citation>
    <scope>NUCLEOTIDE SEQUENCE [LARGE SCALE GENOMIC DNA]</scope>
    <source>
        <strain evidence="7">1808015.09</strain>
    </source>
</reference>
<dbReference type="PANTHER" id="PTHR31232">
    <property type="match status" value="1"/>
</dbReference>
<dbReference type="PANTHER" id="PTHR31232:SF60">
    <property type="entry name" value="S-PROTEIN HOMOLOG"/>
    <property type="match status" value="1"/>
</dbReference>
<keyword evidence="3 6" id="KW-0713">Self-incompatibility</keyword>
<keyword evidence="5 6" id="KW-0732">Signal</keyword>